<evidence type="ECO:0000259" key="1">
    <source>
        <dbReference type="Pfam" id="PF02698"/>
    </source>
</evidence>
<dbReference type="AlphaFoldDB" id="A0A6S6UBJ4"/>
<evidence type="ECO:0000313" key="2">
    <source>
        <dbReference type="EMBL" id="CAA6825488.1"/>
    </source>
</evidence>
<proteinExistence type="predicted"/>
<protein>
    <recommendedName>
        <fullName evidence="1">DUF218 domain-containing protein</fullName>
    </recommendedName>
</protein>
<feature type="domain" description="DUF218" evidence="1">
    <location>
        <begin position="39"/>
        <end position="164"/>
    </location>
</feature>
<gene>
    <name evidence="2" type="ORF">HELGO_WM49886</name>
</gene>
<dbReference type="InterPro" id="IPR003848">
    <property type="entry name" value="DUF218"/>
</dbReference>
<reference evidence="2" key="1">
    <citation type="submission" date="2020-01" db="EMBL/GenBank/DDBJ databases">
        <authorList>
            <person name="Meier V. D."/>
            <person name="Meier V D."/>
        </authorList>
    </citation>
    <scope>NUCLEOTIDE SEQUENCE</scope>
    <source>
        <strain evidence="2">HLG_WM_MAG_10</strain>
    </source>
</reference>
<dbReference type="PROSITE" id="PS51257">
    <property type="entry name" value="PROKAR_LIPOPROTEIN"/>
    <property type="match status" value="1"/>
</dbReference>
<organism evidence="2">
    <name type="scientific">uncultured Aureispira sp</name>
    <dbReference type="NCBI Taxonomy" id="1331704"/>
    <lineage>
        <taxon>Bacteria</taxon>
        <taxon>Pseudomonadati</taxon>
        <taxon>Bacteroidota</taxon>
        <taxon>Saprospiria</taxon>
        <taxon>Saprospirales</taxon>
        <taxon>Saprospiraceae</taxon>
        <taxon>Aureispira</taxon>
        <taxon>environmental samples</taxon>
    </lineage>
</organism>
<dbReference type="InterPro" id="IPR014729">
    <property type="entry name" value="Rossmann-like_a/b/a_fold"/>
</dbReference>
<dbReference type="CDD" id="cd06259">
    <property type="entry name" value="YdcF-like"/>
    <property type="match status" value="1"/>
</dbReference>
<dbReference type="Pfam" id="PF02698">
    <property type="entry name" value="DUF218"/>
    <property type="match status" value="1"/>
</dbReference>
<dbReference type="EMBL" id="CACVAQ010000363">
    <property type="protein sequence ID" value="CAA6825488.1"/>
    <property type="molecule type" value="Genomic_DNA"/>
</dbReference>
<sequence length="233" mass="26311">MTKSLSLIFLIMIASSCVFSKKKSSKLYIKAQEKAPYNAIIVPGVPYDGLAWSSAMKNRVLWSYYLYENGIAENVIYSGGAVYTKYSEAKVMAEYGKALGIPASNIFLDTLAEHSSENIYYSYLVAKKNGLKKVAFATDPFQAKSLKGMVHKLELPIDLIPLIIDSIDNANYPEPTINGELAIENNFISIKERESFFVRLKGTMGKQILFYEEDLPNERTIKKFRKQGRLMIE</sequence>
<accession>A0A6S6UBJ4</accession>
<name>A0A6S6UBJ4_9BACT</name>
<dbReference type="Gene3D" id="3.40.50.620">
    <property type="entry name" value="HUPs"/>
    <property type="match status" value="1"/>
</dbReference>